<protein>
    <submittedName>
        <fullName evidence="5">D-alanyl-D-alanine carboxypeptidase</fullName>
        <ecNumber evidence="5">3.4.16.4</ecNumber>
    </submittedName>
</protein>
<accession>A0A6J4SP40</accession>
<reference evidence="5" key="1">
    <citation type="submission" date="2020-02" db="EMBL/GenBank/DDBJ databases">
        <authorList>
            <person name="Meier V. D."/>
        </authorList>
    </citation>
    <scope>NUCLEOTIDE SEQUENCE</scope>
    <source>
        <strain evidence="5">AVDCRST_MAG67</strain>
    </source>
</reference>
<dbReference type="SUPFAM" id="SSF56601">
    <property type="entry name" value="beta-lactamase/transpeptidase-like"/>
    <property type="match status" value="1"/>
</dbReference>
<evidence type="ECO:0000256" key="3">
    <source>
        <dbReference type="SAM" id="MobiDB-lite"/>
    </source>
</evidence>
<dbReference type="GO" id="GO:0000270">
    <property type="term" value="P:peptidoglycan metabolic process"/>
    <property type="evidence" value="ECO:0007669"/>
    <property type="project" value="TreeGrafter"/>
</dbReference>
<feature type="region of interest" description="Disordered" evidence="3">
    <location>
        <begin position="397"/>
        <end position="419"/>
    </location>
</feature>
<evidence type="ECO:0000313" key="5">
    <source>
        <dbReference type="EMBL" id="CAA9498549.1"/>
    </source>
</evidence>
<dbReference type="Gene3D" id="3.40.710.10">
    <property type="entry name" value="DD-peptidase/beta-lactamase superfamily"/>
    <property type="match status" value="2"/>
</dbReference>
<organism evidence="5">
    <name type="scientific">uncultured Solirubrobacteraceae bacterium</name>
    <dbReference type="NCBI Taxonomy" id="1162706"/>
    <lineage>
        <taxon>Bacteria</taxon>
        <taxon>Bacillati</taxon>
        <taxon>Actinomycetota</taxon>
        <taxon>Thermoleophilia</taxon>
        <taxon>Solirubrobacterales</taxon>
        <taxon>Solirubrobacteraceae</taxon>
        <taxon>environmental samples</taxon>
    </lineage>
</organism>
<dbReference type="Pfam" id="PF02113">
    <property type="entry name" value="Peptidase_S13"/>
    <property type="match status" value="2"/>
</dbReference>
<keyword evidence="4" id="KW-0732">Signal</keyword>
<feature type="signal peptide" evidence="4">
    <location>
        <begin position="1"/>
        <end position="23"/>
    </location>
</feature>
<evidence type="ECO:0000256" key="1">
    <source>
        <dbReference type="ARBA" id="ARBA00006096"/>
    </source>
</evidence>
<keyword evidence="5" id="KW-0645">Protease</keyword>
<dbReference type="EMBL" id="CADCVQ010000075">
    <property type="protein sequence ID" value="CAA9498549.1"/>
    <property type="molecule type" value="Genomic_DNA"/>
</dbReference>
<dbReference type="AlphaFoldDB" id="A0A6J4SP40"/>
<gene>
    <name evidence="5" type="ORF">AVDCRST_MAG67-1698</name>
</gene>
<dbReference type="GO" id="GO:0006508">
    <property type="term" value="P:proteolysis"/>
    <property type="evidence" value="ECO:0007669"/>
    <property type="project" value="InterPro"/>
</dbReference>
<sequence length="419" mass="43610">MRRLYASLLALLASLAGAAPASAYTESELKTKIAREMAQAPGSSGAYVRDMDTGEQLYALRENAARIPASVEKLFTTASALLRLGPSATLQTDVVTAPDAVVEAGGVLRGDLVLVGGGDPFFGDGSGQSARLARAVYGAGIRRVAGSVVGDESAFDGRRSSCCSGYDFDLGGVLSALAYDRGVFEGRVRLNAGGFAAGRFATQLRAAGVTVTGKSRSGAAPAAAKTIASVLSMPVGELARYINVPSNNFAAEMLFKKLGARYRDSGTTAAGADVVRDTLDDFGVRPRIADGSGLSRVNRATPRQVVRLLERMRNQDIAASFRRSLAVTGATGTVKRRMRGTPAAGRCQVKTGTLRGVSALAGYCRAAGGRDIGFALMFNRANTFVAKSREDRIAAAIARLSSPPRTPPQEGGTLPRPPA</sequence>
<dbReference type="PANTHER" id="PTHR30023">
    <property type="entry name" value="D-ALANYL-D-ALANINE CARBOXYPEPTIDASE"/>
    <property type="match status" value="1"/>
</dbReference>
<proteinExistence type="inferred from homology"/>
<dbReference type="EC" id="3.4.16.4" evidence="5"/>
<comment type="similarity">
    <text evidence="1">Belongs to the peptidase S13 family.</text>
</comment>
<name>A0A6J4SP40_9ACTN</name>
<dbReference type="GO" id="GO:0009002">
    <property type="term" value="F:serine-type D-Ala-D-Ala carboxypeptidase activity"/>
    <property type="evidence" value="ECO:0007669"/>
    <property type="project" value="UniProtKB-EC"/>
</dbReference>
<dbReference type="InterPro" id="IPR012338">
    <property type="entry name" value="Beta-lactam/transpept-like"/>
</dbReference>
<dbReference type="NCBIfam" id="TIGR00666">
    <property type="entry name" value="PBP4"/>
    <property type="match status" value="1"/>
</dbReference>
<evidence type="ECO:0000256" key="4">
    <source>
        <dbReference type="SAM" id="SignalP"/>
    </source>
</evidence>
<evidence type="ECO:0000256" key="2">
    <source>
        <dbReference type="ARBA" id="ARBA00022801"/>
    </source>
</evidence>
<dbReference type="Gene3D" id="3.50.80.20">
    <property type="entry name" value="D-Ala-D-Ala carboxypeptidase C, peptidase S13"/>
    <property type="match status" value="1"/>
</dbReference>
<dbReference type="PANTHER" id="PTHR30023:SF0">
    <property type="entry name" value="PENICILLIN-SENSITIVE CARBOXYPEPTIDASE A"/>
    <property type="match status" value="1"/>
</dbReference>
<feature type="chain" id="PRO_5026670680" evidence="4">
    <location>
        <begin position="24"/>
        <end position="419"/>
    </location>
</feature>
<keyword evidence="5" id="KW-0121">Carboxypeptidase</keyword>
<dbReference type="InterPro" id="IPR000667">
    <property type="entry name" value="Peptidase_S13"/>
</dbReference>
<dbReference type="PRINTS" id="PR00922">
    <property type="entry name" value="DADACBPTASE3"/>
</dbReference>
<keyword evidence="2 5" id="KW-0378">Hydrolase</keyword>